<dbReference type="InterPro" id="IPR050153">
    <property type="entry name" value="Metal_Ion_Import_ABC"/>
</dbReference>
<evidence type="ECO:0000259" key="5">
    <source>
        <dbReference type="PROSITE" id="PS50893"/>
    </source>
</evidence>
<accession>A0ABT2FNR7</accession>
<keyword evidence="7" id="KW-1185">Reference proteome</keyword>
<dbReference type="PANTHER" id="PTHR42734">
    <property type="entry name" value="METAL TRANSPORT SYSTEM ATP-BINDING PROTEIN TM_0124-RELATED"/>
    <property type="match status" value="1"/>
</dbReference>
<feature type="domain" description="ABC transporter" evidence="5">
    <location>
        <begin position="4"/>
        <end position="239"/>
    </location>
</feature>
<dbReference type="SUPFAM" id="SSF52540">
    <property type="entry name" value="P-loop containing nucleoside triphosphate hydrolases"/>
    <property type="match status" value="1"/>
</dbReference>
<reference evidence="6 7" key="1">
    <citation type="submission" date="2022-02" db="EMBL/GenBank/DDBJ databases">
        <authorList>
            <person name="Zhuang L."/>
        </authorList>
    </citation>
    <scope>NUCLEOTIDE SEQUENCE [LARGE SCALE GENOMIC DNA]</scope>
    <source>
        <strain evidence="6 7">C32</strain>
    </source>
</reference>
<dbReference type="Gene3D" id="3.40.50.300">
    <property type="entry name" value="P-loop containing nucleotide triphosphate hydrolases"/>
    <property type="match status" value="1"/>
</dbReference>
<dbReference type="GO" id="GO:0005524">
    <property type="term" value="F:ATP binding"/>
    <property type="evidence" value="ECO:0007669"/>
    <property type="project" value="UniProtKB-KW"/>
</dbReference>
<dbReference type="PROSITE" id="PS00211">
    <property type="entry name" value="ABC_TRANSPORTER_1"/>
    <property type="match status" value="1"/>
</dbReference>
<comment type="caution">
    <text evidence="6">The sequence shown here is derived from an EMBL/GenBank/DDBJ whole genome shotgun (WGS) entry which is preliminary data.</text>
</comment>
<dbReference type="Proteomes" id="UP001201549">
    <property type="component" value="Unassembled WGS sequence"/>
</dbReference>
<organism evidence="6 7">
    <name type="scientific">Shewanella electrica</name>
    <dbReference type="NCBI Taxonomy" id="515560"/>
    <lineage>
        <taxon>Bacteria</taxon>
        <taxon>Pseudomonadati</taxon>
        <taxon>Pseudomonadota</taxon>
        <taxon>Gammaproteobacteria</taxon>
        <taxon>Alteromonadales</taxon>
        <taxon>Shewanellaceae</taxon>
        <taxon>Shewanella</taxon>
    </lineage>
</organism>
<dbReference type="RefSeq" id="WP_238896220.1">
    <property type="nucleotide sequence ID" value="NZ_JAKOGG010000005.1"/>
</dbReference>
<evidence type="ECO:0000313" key="6">
    <source>
        <dbReference type="EMBL" id="MCS4556831.1"/>
    </source>
</evidence>
<proteinExistence type="inferred from homology"/>
<dbReference type="SMART" id="SM00382">
    <property type="entry name" value="AAA"/>
    <property type="match status" value="1"/>
</dbReference>
<gene>
    <name evidence="6" type="ORF">L9G74_10285</name>
</gene>
<evidence type="ECO:0000256" key="2">
    <source>
        <dbReference type="ARBA" id="ARBA00022448"/>
    </source>
</evidence>
<evidence type="ECO:0000256" key="3">
    <source>
        <dbReference type="ARBA" id="ARBA00022741"/>
    </source>
</evidence>
<dbReference type="InterPro" id="IPR003439">
    <property type="entry name" value="ABC_transporter-like_ATP-bd"/>
</dbReference>
<evidence type="ECO:0000313" key="7">
    <source>
        <dbReference type="Proteomes" id="UP001201549"/>
    </source>
</evidence>
<dbReference type="InterPro" id="IPR017871">
    <property type="entry name" value="ABC_transporter-like_CS"/>
</dbReference>
<dbReference type="PROSITE" id="PS50893">
    <property type="entry name" value="ABC_TRANSPORTER_2"/>
    <property type="match status" value="1"/>
</dbReference>
<keyword evidence="2" id="KW-0813">Transport</keyword>
<reference evidence="7" key="2">
    <citation type="submission" date="2023-07" db="EMBL/GenBank/DDBJ databases">
        <title>Shewanella mangrovi sp. nov., an acetaldehyde- degrading bacterium isolated from mangrove sediment.</title>
        <authorList>
            <person name="Liu Y."/>
        </authorList>
    </citation>
    <scope>NUCLEOTIDE SEQUENCE [LARGE SCALE GENOMIC DNA]</scope>
    <source>
        <strain evidence="7">C32</strain>
    </source>
</reference>
<dbReference type="CDD" id="cd03214">
    <property type="entry name" value="ABC_Iron-Siderophores_B12_Hemin"/>
    <property type="match status" value="1"/>
</dbReference>
<evidence type="ECO:0000256" key="1">
    <source>
        <dbReference type="ARBA" id="ARBA00005417"/>
    </source>
</evidence>
<protein>
    <submittedName>
        <fullName evidence="6">ABC transporter ATP-binding protein</fullName>
    </submittedName>
</protein>
<name>A0ABT2FNR7_9GAMM</name>
<dbReference type="InterPro" id="IPR027417">
    <property type="entry name" value="P-loop_NTPase"/>
</dbReference>
<evidence type="ECO:0000256" key="4">
    <source>
        <dbReference type="ARBA" id="ARBA00022840"/>
    </source>
</evidence>
<sequence>MSLVAFESVAIGYAEHLVQQQLTFDIAIGEVCCLLGANGCGKTTLIRSLLGHLPLLGGDILLQQRSISAWSQRELAKWLAYVPQAHDGPFAFSVLDMVLMGRSAHLSVFASPSQQERQQALALLEQLGIAHLAQRLYPSLSGGERQLVLIARALQQQPQLLIMDEPAASLDFGHQIGLLEQVRQLKQAGMTVLMSTHHPLHARAIADRVVLMSPQTGVQQGTAAEMLTGQRLAALYKVREADIRHHLGIDG</sequence>
<keyword evidence="3" id="KW-0547">Nucleotide-binding</keyword>
<comment type="similarity">
    <text evidence="1">Belongs to the ABC transporter superfamily.</text>
</comment>
<keyword evidence="4 6" id="KW-0067">ATP-binding</keyword>
<dbReference type="InterPro" id="IPR003593">
    <property type="entry name" value="AAA+_ATPase"/>
</dbReference>
<dbReference type="Pfam" id="PF00005">
    <property type="entry name" value="ABC_tran"/>
    <property type="match status" value="1"/>
</dbReference>
<dbReference type="PANTHER" id="PTHR42734:SF6">
    <property type="entry name" value="MOLYBDATE IMPORT ATP-BINDING PROTEIN MOLC"/>
    <property type="match status" value="1"/>
</dbReference>
<dbReference type="EMBL" id="JAKOGG010000005">
    <property type="protein sequence ID" value="MCS4556831.1"/>
    <property type="molecule type" value="Genomic_DNA"/>
</dbReference>